<organism evidence="1 2">
    <name type="scientific">Hypoxylon rubiginosum</name>
    <dbReference type="NCBI Taxonomy" id="110542"/>
    <lineage>
        <taxon>Eukaryota</taxon>
        <taxon>Fungi</taxon>
        <taxon>Dikarya</taxon>
        <taxon>Ascomycota</taxon>
        <taxon>Pezizomycotina</taxon>
        <taxon>Sordariomycetes</taxon>
        <taxon>Xylariomycetidae</taxon>
        <taxon>Xylariales</taxon>
        <taxon>Hypoxylaceae</taxon>
        <taxon>Hypoxylon</taxon>
    </lineage>
</organism>
<comment type="caution">
    <text evidence="1">The sequence shown here is derived from an EMBL/GenBank/DDBJ whole genome shotgun (WGS) entry which is preliminary data.</text>
</comment>
<dbReference type="EMBL" id="MU393578">
    <property type="protein sequence ID" value="KAI4860647.1"/>
    <property type="molecule type" value="Genomic_DNA"/>
</dbReference>
<dbReference type="Proteomes" id="UP001497700">
    <property type="component" value="Unassembled WGS sequence"/>
</dbReference>
<evidence type="ECO:0000313" key="2">
    <source>
        <dbReference type="Proteomes" id="UP001497700"/>
    </source>
</evidence>
<name>A0ACB9YML6_9PEZI</name>
<reference evidence="1 2" key="1">
    <citation type="journal article" date="2022" name="New Phytol.">
        <title>Ecological generalism drives hyperdiversity of secondary metabolite gene clusters in xylarialean endophytes.</title>
        <authorList>
            <person name="Franco M.E.E."/>
            <person name="Wisecaver J.H."/>
            <person name="Arnold A.E."/>
            <person name="Ju Y.M."/>
            <person name="Slot J.C."/>
            <person name="Ahrendt S."/>
            <person name="Moore L.P."/>
            <person name="Eastman K.E."/>
            <person name="Scott K."/>
            <person name="Konkel Z."/>
            <person name="Mondo S.J."/>
            <person name="Kuo A."/>
            <person name="Hayes R.D."/>
            <person name="Haridas S."/>
            <person name="Andreopoulos B."/>
            <person name="Riley R."/>
            <person name="LaButti K."/>
            <person name="Pangilinan J."/>
            <person name="Lipzen A."/>
            <person name="Amirebrahimi M."/>
            <person name="Yan J."/>
            <person name="Adam C."/>
            <person name="Keymanesh K."/>
            <person name="Ng V."/>
            <person name="Louie K."/>
            <person name="Northen T."/>
            <person name="Drula E."/>
            <person name="Henrissat B."/>
            <person name="Hsieh H.M."/>
            <person name="Youens-Clark K."/>
            <person name="Lutzoni F."/>
            <person name="Miadlikowska J."/>
            <person name="Eastwood D.C."/>
            <person name="Hamelin R.C."/>
            <person name="Grigoriev I.V."/>
            <person name="U'Ren J.M."/>
        </authorList>
    </citation>
    <scope>NUCLEOTIDE SEQUENCE [LARGE SCALE GENOMIC DNA]</scope>
    <source>
        <strain evidence="1 2">CBS 119005</strain>
    </source>
</reference>
<keyword evidence="2" id="KW-1185">Reference proteome</keyword>
<evidence type="ECO:0000313" key="1">
    <source>
        <dbReference type="EMBL" id="KAI4860647.1"/>
    </source>
</evidence>
<keyword evidence="1" id="KW-0808">Transferase</keyword>
<accession>A0ACB9YML6</accession>
<protein>
    <submittedName>
        <fullName evidence="1">Phosphopantetheinyl transferase</fullName>
    </submittedName>
</protein>
<sequence>MGSDKVEVIQYLVDTRDLWPRATKTKDLENEASRALALLTEEEQKGVLRYYFVPDAKMSLASHLLKHWVVSKYAGVPWWDTKLTRDPNGKPIFVDPATGKQPVFFNVSHQAGLVALVAVAGYDGGQADVGTDIVCTSERRTRDHRIINTEGWSKFVDMHADVFGRLEASYLKGDLLSTQPGLPELARGEVIVDFKLRCFYTLWCLREAYVKMTGEALLASWLKDLNFRRFRAPEPGTKFEQLPDGEVAEKQEIIKDHEIMFHGKKVQEANICLRSLGPDYMTCSAIRTPQKKEDGLGWDIGPYEFLPIDEILSHAEAHLRS</sequence>
<gene>
    <name evidence="1" type="ORF">F4820DRAFT_98257</name>
</gene>
<proteinExistence type="predicted"/>